<dbReference type="Proteomes" id="UP000027982">
    <property type="component" value="Chromosome"/>
</dbReference>
<evidence type="ECO:0000313" key="7">
    <source>
        <dbReference type="EMBL" id="AIE83677.1"/>
    </source>
</evidence>
<dbReference type="GO" id="GO:0008422">
    <property type="term" value="F:beta-glucosidase activity"/>
    <property type="evidence" value="ECO:0007669"/>
    <property type="project" value="TreeGrafter"/>
</dbReference>
<evidence type="ECO:0000256" key="2">
    <source>
        <dbReference type="ARBA" id="ARBA00022801"/>
    </source>
</evidence>
<dbReference type="KEGG" id="fgi:OP10G_0309"/>
<dbReference type="eggNOG" id="COG2730">
    <property type="taxonomic scope" value="Bacteria"/>
</dbReference>
<dbReference type="SUPFAM" id="SSF51445">
    <property type="entry name" value="(Trans)glycosidases"/>
    <property type="match status" value="1"/>
</dbReference>
<dbReference type="RefSeq" id="WP_025227653.1">
    <property type="nucleotide sequence ID" value="NZ_CP007139.1"/>
</dbReference>
<dbReference type="PROSITE" id="PS51257">
    <property type="entry name" value="PROKAR_LIPOPROTEIN"/>
    <property type="match status" value="1"/>
</dbReference>
<keyword evidence="2 4" id="KW-0378">Hydrolase</keyword>
<dbReference type="STRING" id="661478.OP10G_0309"/>
<dbReference type="InterPro" id="IPR017853">
    <property type="entry name" value="GH"/>
</dbReference>
<gene>
    <name evidence="7" type="ORF">OP10G_0309</name>
</gene>
<dbReference type="Gene3D" id="3.20.20.80">
    <property type="entry name" value="Glycosidases"/>
    <property type="match status" value="1"/>
</dbReference>
<dbReference type="GO" id="GO:0009986">
    <property type="term" value="C:cell surface"/>
    <property type="evidence" value="ECO:0007669"/>
    <property type="project" value="TreeGrafter"/>
</dbReference>
<organism evidence="7 8">
    <name type="scientific">Fimbriimonas ginsengisoli Gsoil 348</name>
    <dbReference type="NCBI Taxonomy" id="661478"/>
    <lineage>
        <taxon>Bacteria</taxon>
        <taxon>Bacillati</taxon>
        <taxon>Armatimonadota</taxon>
        <taxon>Fimbriimonadia</taxon>
        <taxon>Fimbriimonadales</taxon>
        <taxon>Fimbriimonadaceae</taxon>
        <taxon>Fimbriimonas</taxon>
    </lineage>
</organism>
<accession>A0A068NJP9</accession>
<comment type="similarity">
    <text evidence="4">Belongs to the glycosyl hydrolase 5 (cellulase A) family.</text>
</comment>
<dbReference type="GO" id="GO:0005576">
    <property type="term" value="C:extracellular region"/>
    <property type="evidence" value="ECO:0007669"/>
    <property type="project" value="TreeGrafter"/>
</dbReference>
<evidence type="ECO:0000256" key="1">
    <source>
        <dbReference type="ARBA" id="ARBA00022729"/>
    </source>
</evidence>
<sequence length="363" mass="40347">MFAKTTLLLGVILSACSAQAEHQKLDRTTALRLMSPGINFGNTLEAIPKETSWGNPEPNAAAFRAIRAAGFRSVRIPIAWTQYADTDNNIGAAWMKHVTDVVRMAEGADLFVVINIHWDGGWLQPTPQKREAATKKLCKFWKQIAANFGEFDQRLLFAGTNETGIEGQYGIPAPDNAEIQNSFNQAFVNTVRSTGGRNRDRFLVVQAYSTDIDSAMKFNTVMPTDTVKGRLMMEVHFYSPYNFTLNEKSDVWQWGANATDPKATDTWGNEAYVDGQFLKVKQAFVDKGVPVILGEYAVGLKPKFPGMRRYQKDWVAYVTRSAYRNGMVPMYWDIGAESGLFNRATGARQDSELIGSIVGAVKG</sequence>
<evidence type="ECO:0000256" key="3">
    <source>
        <dbReference type="ARBA" id="ARBA00023295"/>
    </source>
</evidence>
<dbReference type="InterPro" id="IPR001547">
    <property type="entry name" value="Glyco_hydro_5"/>
</dbReference>
<evidence type="ECO:0000256" key="5">
    <source>
        <dbReference type="SAM" id="SignalP"/>
    </source>
</evidence>
<dbReference type="InterPro" id="IPR050386">
    <property type="entry name" value="Glycosyl_hydrolase_5"/>
</dbReference>
<dbReference type="GO" id="GO:0009251">
    <property type="term" value="P:glucan catabolic process"/>
    <property type="evidence" value="ECO:0007669"/>
    <property type="project" value="TreeGrafter"/>
</dbReference>
<evidence type="ECO:0000256" key="4">
    <source>
        <dbReference type="RuleBase" id="RU361153"/>
    </source>
</evidence>
<keyword evidence="1 5" id="KW-0732">Signal</keyword>
<evidence type="ECO:0000259" key="6">
    <source>
        <dbReference type="Pfam" id="PF00150"/>
    </source>
</evidence>
<dbReference type="Pfam" id="PF00150">
    <property type="entry name" value="Cellulase"/>
    <property type="match status" value="1"/>
</dbReference>
<protein>
    <submittedName>
        <fullName evidence="7">Endoglucanase A</fullName>
    </submittedName>
</protein>
<dbReference type="PANTHER" id="PTHR31297:SF17">
    <property type="entry name" value="ENDOGLUCANASE"/>
    <property type="match status" value="1"/>
</dbReference>
<keyword evidence="3 4" id="KW-0326">Glycosidase</keyword>
<dbReference type="OrthoDB" id="9800955at2"/>
<dbReference type="HOGENOM" id="CLU_018668_2_1_0"/>
<evidence type="ECO:0000313" key="8">
    <source>
        <dbReference type="Proteomes" id="UP000027982"/>
    </source>
</evidence>
<feature type="chain" id="PRO_5001654032" evidence="5">
    <location>
        <begin position="21"/>
        <end position="363"/>
    </location>
</feature>
<reference evidence="7 8" key="1">
    <citation type="journal article" date="2014" name="PLoS ONE">
        <title>The first complete genome sequence of the class fimbriimonadia in the phylum armatimonadetes.</title>
        <authorList>
            <person name="Hu Z.Y."/>
            <person name="Wang Y.Z."/>
            <person name="Im W.T."/>
            <person name="Wang S.Y."/>
            <person name="Zhao G.P."/>
            <person name="Zheng H.J."/>
            <person name="Quan Z.X."/>
        </authorList>
    </citation>
    <scope>NUCLEOTIDE SEQUENCE [LARGE SCALE GENOMIC DNA]</scope>
    <source>
        <strain evidence="7">Gsoil 348</strain>
    </source>
</reference>
<dbReference type="AlphaFoldDB" id="A0A068NJP9"/>
<dbReference type="EMBL" id="CP007139">
    <property type="protein sequence ID" value="AIE83677.1"/>
    <property type="molecule type" value="Genomic_DNA"/>
</dbReference>
<name>A0A068NJP9_FIMGI</name>
<proteinExistence type="inferred from homology"/>
<keyword evidence="8" id="KW-1185">Reference proteome</keyword>
<feature type="domain" description="Glycoside hydrolase family 5" evidence="6">
    <location>
        <begin position="47"/>
        <end position="337"/>
    </location>
</feature>
<dbReference type="PANTHER" id="PTHR31297">
    <property type="entry name" value="GLUCAN ENDO-1,6-BETA-GLUCOSIDASE B"/>
    <property type="match status" value="1"/>
</dbReference>
<feature type="signal peptide" evidence="5">
    <location>
        <begin position="1"/>
        <end position="20"/>
    </location>
</feature>